<keyword evidence="10 14" id="KW-1133">Transmembrane helix</keyword>
<evidence type="ECO:0000259" key="15">
    <source>
        <dbReference type="Pfam" id="PF00534"/>
    </source>
</evidence>
<dbReference type="AlphaFoldDB" id="A0A9J6BJL8"/>
<feature type="domain" description="Glycosyl transferase family 1" evidence="15">
    <location>
        <begin position="282"/>
        <end position="458"/>
    </location>
</feature>
<proteinExistence type="inferred from homology"/>
<evidence type="ECO:0000259" key="16">
    <source>
        <dbReference type="Pfam" id="PF15924"/>
    </source>
</evidence>
<dbReference type="InterPro" id="IPR038013">
    <property type="entry name" value="ALG11"/>
</dbReference>
<evidence type="ECO:0000256" key="14">
    <source>
        <dbReference type="RuleBase" id="RU367051"/>
    </source>
</evidence>
<comment type="similarity">
    <text evidence="3 14">Belongs to the glycosyltransferase group 1 family. Glycosyltransferase 4 subfamily.</text>
</comment>
<dbReference type="Pfam" id="PF15924">
    <property type="entry name" value="ALG11_N"/>
    <property type="match status" value="1"/>
</dbReference>
<feature type="domain" description="ALG11 mannosyltransferase N-terminal" evidence="16">
    <location>
        <begin position="51"/>
        <end position="258"/>
    </location>
</feature>
<evidence type="ECO:0000256" key="7">
    <source>
        <dbReference type="ARBA" id="ARBA00022679"/>
    </source>
</evidence>
<evidence type="ECO:0000313" key="18">
    <source>
        <dbReference type="Proteomes" id="UP001107558"/>
    </source>
</evidence>
<dbReference type="Proteomes" id="UP001107558">
    <property type="component" value="Chromosome 3"/>
</dbReference>
<evidence type="ECO:0000256" key="2">
    <source>
        <dbReference type="ARBA" id="ARBA00004922"/>
    </source>
</evidence>
<keyword evidence="8 14" id="KW-0812">Transmembrane</keyword>
<dbReference type="InterPro" id="IPR031814">
    <property type="entry name" value="ALG11_N"/>
</dbReference>
<dbReference type="GO" id="GO:0005789">
    <property type="term" value="C:endoplasmic reticulum membrane"/>
    <property type="evidence" value="ECO:0007669"/>
    <property type="project" value="UniProtKB-SubCell"/>
</dbReference>
<evidence type="ECO:0000256" key="1">
    <source>
        <dbReference type="ARBA" id="ARBA00004389"/>
    </source>
</evidence>
<reference evidence="17" key="1">
    <citation type="submission" date="2021-03" db="EMBL/GenBank/DDBJ databases">
        <title>Chromosome level genome of the anhydrobiotic midge Polypedilum vanderplanki.</title>
        <authorList>
            <person name="Yoshida Y."/>
            <person name="Kikawada T."/>
            <person name="Gusev O."/>
        </authorList>
    </citation>
    <scope>NUCLEOTIDE SEQUENCE</scope>
    <source>
        <strain evidence="17">NIAS01</strain>
        <tissue evidence="17">Whole body or cell culture</tissue>
    </source>
</reference>
<dbReference type="EMBL" id="JADBJN010000003">
    <property type="protein sequence ID" value="KAG5669904.1"/>
    <property type="molecule type" value="Genomic_DNA"/>
</dbReference>
<sequence>MLFCPCALLNLVYIGIFIGSLLIFALIFLVIILKQIISKEKNKRLATSSQQCIGIFHPYCNAGGGGERVLWCAIRALQNTYEGTRFILYTGDKEASPKQILSKCRNNFNIEIDANRLEFIFLNQRKWVEAEKYPFFTLLGQSLGSMILGFEALLKFQPDIYIDTMGYAFTYPIFKYIGKARVSSYTHYPTISTDMLRRVANRTLTYNNRSHVARNPFLTWAKLSYYRLFASFYGIVGRCAETVMVNSSWTENHINSIWNIPLKTHRVYPPCEVSHLKEIQHVPSSDGNIYILSVGQYRPEKDHPLILQSLYELRTLLERDEELWERIRLIFVGSCRNDEDLERVQNLRDFSRHLALDEHVEFKVNASYQELIQCYQKSLIGIHAMWNEHFGISVVELMAAGLIMIANRSGGPRMDIIETSEGSQTGYLADSAEDYARCLETILYNSREQNDKIRNAARASVDRFSEVEFEKNFLRVVGPMFD</sequence>
<dbReference type="FunFam" id="3.40.50.2000:FF:000227">
    <property type="entry name" value="Alpha-1,2-mannosyltransferase"/>
    <property type="match status" value="1"/>
</dbReference>
<evidence type="ECO:0000256" key="8">
    <source>
        <dbReference type="ARBA" id="ARBA00022692"/>
    </source>
</evidence>
<dbReference type="PANTHER" id="PTHR45919">
    <property type="entry name" value="GDP-MAN:MAN(3)GLCNAC(2)-PP-DOL ALPHA-1,2-MANNOSYLTRANSFERASE"/>
    <property type="match status" value="1"/>
</dbReference>
<evidence type="ECO:0000256" key="13">
    <source>
        <dbReference type="ARBA" id="ARBA00045128"/>
    </source>
</evidence>
<dbReference type="Gene3D" id="3.40.50.2000">
    <property type="entry name" value="Glycogen Phosphorylase B"/>
    <property type="match status" value="1"/>
</dbReference>
<dbReference type="SUPFAM" id="SSF53756">
    <property type="entry name" value="UDP-Glycosyltransferase/glycogen phosphorylase"/>
    <property type="match status" value="1"/>
</dbReference>
<name>A0A9J6BJL8_POLVA</name>
<comment type="subcellular location">
    <subcellularLocation>
        <location evidence="1">Endoplasmic reticulum membrane</location>
        <topology evidence="1">Single-pass membrane protein</topology>
    </subcellularLocation>
</comment>
<keyword evidence="11 14" id="KW-0472">Membrane</keyword>
<comment type="caution">
    <text evidence="17">The sequence shown here is derived from an EMBL/GenBank/DDBJ whole genome shotgun (WGS) entry which is preliminary data.</text>
</comment>
<comment type="function">
    <text evidence="13">GDP-Man:Man(3)GlcNAc(2)-PP-Dol alpha-1,2-mannosyltransferase that operates in the biosynthetic pathway of dolichol-linked oligosaccharides, the glycan precursors employed in protein asparagine (N)-glycosylation. The assembly of dolichol-linked oligosaccharides begins on the cytosolic side of the endoplasmic reticulum membrane and finishes in its lumen. The sequential addition of sugars to dolichol pyrophosphate produces dolichol-linked oligosaccharides containing fourteen sugars, including two GlcNAcs, nine mannoses and three glucoses. Once assembled, the oligosaccharide is transferred from the lipid to nascent proteins by oligosaccharyltransferases. Catalyzes, on the cytoplasmic face of the endoplasmic reticulum, the addition of the fourth and fifth mannose residues to the dolichol-linked oligosaccharide chain, to produce Man(5)GlcNAc(2)-PP-dolichol core oligosaccharide. Man(5)GlcNAc(2)-PP-dolichol is a substrate for ALG3, the following enzyme in the biosynthetic pathway.</text>
</comment>
<evidence type="ECO:0000256" key="5">
    <source>
        <dbReference type="ARBA" id="ARBA00022018"/>
    </source>
</evidence>
<evidence type="ECO:0000256" key="4">
    <source>
        <dbReference type="ARBA" id="ARBA00012645"/>
    </source>
</evidence>
<evidence type="ECO:0000256" key="10">
    <source>
        <dbReference type="ARBA" id="ARBA00022989"/>
    </source>
</evidence>
<accession>A0A9J6BJL8</accession>
<gene>
    <name evidence="17" type="ORF">PVAND_000194</name>
</gene>
<keyword evidence="7 14" id="KW-0808">Transferase</keyword>
<keyword evidence="9 14" id="KW-0256">Endoplasmic reticulum</keyword>
<comment type="catalytic activity">
    <reaction evidence="12 14">
        <text>an alpha-D-Man-(1-&gt;3)-[alpha-D-Man-(1-&gt;6)]-beta-D-Man-(1-&gt;4)-beta-D-GlcNAc-(1-&gt;4)-alpha-D-GlcNAc-diphospho-di-trans,poly-cis-dolichol + 2 GDP-alpha-D-mannose = an alpha-D-Man-(1-&gt;2)-alpha-D-Man-(1-&gt;2)-alpha-D-Man-(1-&gt;3)-[alpha-D-Man-(1-&gt;6)]-beta-D-Man-(1-&gt;4)-beta-D-GlcNAc-(1-&gt;4)-alpha-D-GlcNAc-diphospho-di-trans,poly-cis-dolichol + 2 GDP + 2 H(+)</text>
        <dbReference type="Rhea" id="RHEA:29523"/>
        <dbReference type="Rhea" id="RHEA-COMP:19515"/>
        <dbReference type="Rhea" id="RHEA-COMP:19516"/>
        <dbReference type="ChEBI" id="CHEBI:15378"/>
        <dbReference type="ChEBI" id="CHEBI:57527"/>
        <dbReference type="ChEBI" id="CHEBI:58189"/>
        <dbReference type="ChEBI" id="CHEBI:132511"/>
        <dbReference type="ChEBI" id="CHEBI:132515"/>
        <dbReference type="EC" id="2.4.1.131"/>
    </reaction>
    <physiologicalReaction direction="left-to-right" evidence="12 14">
        <dbReference type="Rhea" id="RHEA:29524"/>
    </physiologicalReaction>
</comment>
<protein>
    <recommendedName>
        <fullName evidence="5 14">GDP-Man:Man(3)GlcNAc(2)-PP-Dol alpha-1,2-mannosyltransferase</fullName>
        <ecNumber evidence="4 14">2.4.1.131</ecNumber>
    </recommendedName>
</protein>
<feature type="transmembrane region" description="Helical" evidence="14">
    <location>
        <begin position="12"/>
        <end position="33"/>
    </location>
</feature>
<evidence type="ECO:0000313" key="17">
    <source>
        <dbReference type="EMBL" id="KAG5669904.1"/>
    </source>
</evidence>
<dbReference type="GO" id="GO:0006487">
    <property type="term" value="P:protein N-linked glycosylation"/>
    <property type="evidence" value="ECO:0007669"/>
    <property type="project" value="TreeGrafter"/>
</dbReference>
<evidence type="ECO:0000256" key="12">
    <source>
        <dbReference type="ARBA" id="ARBA00045065"/>
    </source>
</evidence>
<dbReference type="PANTHER" id="PTHR45919:SF1">
    <property type="entry name" value="GDP-MAN:MAN(3)GLCNAC(2)-PP-DOL ALPHA-1,2-MANNOSYLTRANSFERASE"/>
    <property type="match status" value="1"/>
</dbReference>
<dbReference type="Pfam" id="PF00534">
    <property type="entry name" value="Glycos_transf_1"/>
    <property type="match status" value="1"/>
</dbReference>
<dbReference type="GO" id="GO:0004377">
    <property type="term" value="F:GDP-Man:Man(3)GlcNAc(2)-PP-Dol alpha-1,2-mannosyltransferase activity"/>
    <property type="evidence" value="ECO:0007669"/>
    <property type="project" value="UniProtKB-UniRule"/>
</dbReference>
<evidence type="ECO:0000256" key="9">
    <source>
        <dbReference type="ARBA" id="ARBA00022824"/>
    </source>
</evidence>
<organism evidence="17 18">
    <name type="scientific">Polypedilum vanderplanki</name>
    <name type="common">Sleeping chironomid midge</name>
    <dbReference type="NCBI Taxonomy" id="319348"/>
    <lineage>
        <taxon>Eukaryota</taxon>
        <taxon>Metazoa</taxon>
        <taxon>Ecdysozoa</taxon>
        <taxon>Arthropoda</taxon>
        <taxon>Hexapoda</taxon>
        <taxon>Insecta</taxon>
        <taxon>Pterygota</taxon>
        <taxon>Neoptera</taxon>
        <taxon>Endopterygota</taxon>
        <taxon>Diptera</taxon>
        <taxon>Nematocera</taxon>
        <taxon>Chironomoidea</taxon>
        <taxon>Chironomidae</taxon>
        <taxon>Chironominae</taxon>
        <taxon>Polypedilum</taxon>
        <taxon>Polypedilum</taxon>
    </lineage>
</organism>
<keyword evidence="6 14" id="KW-0328">Glycosyltransferase</keyword>
<evidence type="ECO:0000256" key="6">
    <source>
        <dbReference type="ARBA" id="ARBA00022676"/>
    </source>
</evidence>
<dbReference type="OrthoDB" id="2276068at2759"/>
<evidence type="ECO:0000256" key="11">
    <source>
        <dbReference type="ARBA" id="ARBA00023136"/>
    </source>
</evidence>
<evidence type="ECO:0000256" key="3">
    <source>
        <dbReference type="ARBA" id="ARBA00009481"/>
    </source>
</evidence>
<comment type="pathway">
    <text evidence="2 14">Protein modification; protein glycosylation.</text>
</comment>
<dbReference type="EC" id="2.4.1.131" evidence="4 14"/>
<dbReference type="InterPro" id="IPR001296">
    <property type="entry name" value="Glyco_trans_1"/>
</dbReference>
<keyword evidence="18" id="KW-1185">Reference proteome</keyword>
<dbReference type="CDD" id="cd03806">
    <property type="entry name" value="GT4_ALG11-like"/>
    <property type="match status" value="1"/>
</dbReference>